<dbReference type="Gene3D" id="1.20.1250.20">
    <property type="entry name" value="MFS general substrate transporter like domains"/>
    <property type="match status" value="1"/>
</dbReference>
<dbReference type="Proteomes" id="UP000594260">
    <property type="component" value="Unplaced"/>
</dbReference>
<dbReference type="EnsemblMetazoa" id="XM_022792588">
    <property type="protein sequence ID" value="XP_022648323"/>
    <property type="gene ID" value="LOC111244959"/>
</dbReference>
<dbReference type="InterPro" id="IPR011701">
    <property type="entry name" value="MFS"/>
</dbReference>
<keyword evidence="3 4" id="KW-0472">Membrane</keyword>
<feature type="transmembrane region" description="Helical" evidence="4">
    <location>
        <begin position="345"/>
        <end position="369"/>
    </location>
</feature>
<evidence type="ECO:0000256" key="1">
    <source>
        <dbReference type="ARBA" id="ARBA00022692"/>
    </source>
</evidence>
<feature type="transmembrane region" description="Helical" evidence="4">
    <location>
        <begin position="139"/>
        <end position="158"/>
    </location>
</feature>
<feature type="transmembrane region" description="Helical" evidence="4">
    <location>
        <begin position="55"/>
        <end position="74"/>
    </location>
</feature>
<evidence type="ECO:0000313" key="5">
    <source>
        <dbReference type="EnsemblMetazoa" id="XP_022648323"/>
    </source>
</evidence>
<dbReference type="GO" id="GO:0022857">
    <property type="term" value="F:transmembrane transporter activity"/>
    <property type="evidence" value="ECO:0007669"/>
    <property type="project" value="InterPro"/>
</dbReference>
<dbReference type="KEGG" id="vde:111244959"/>
<dbReference type="AlphaFoldDB" id="A0A7M7J8I8"/>
<evidence type="ECO:0000256" key="4">
    <source>
        <dbReference type="SAM" id="Phobius"/>
    </source>
</evidence>
<dbReference type="InterPro" id="IPR036259">
    <property type="entry name" value="MFS_trans_sf"/>
</dbReference>
<feature type="transmembrane region" description="Helical" evidence="4">
    <location>
        <begin position="81"/>
        <end position="99"/>
    </location>
</feature>
<evidence type="ECO:0000256" key="3">
    <source>
        <dbReference type="ARBA" id="ARBA00023136"/>
    </source>
</evidence>
<dbReference type="InParanoid" id="A0A7M7J8I8"/>
<accession>A0A7M7J8I8</accession>
<dbReference type="OMA" id="MYERVPF"/>
<feature type="transmembrane region" description="Helical" evidence="4">
    <location>
        <begin position="242"/>
        <end position="262"/>
    </location>
</feature>
<feature type="transmembrane region" description="Helical" evidence="4">
    <location>
        <begin position="18"/>
        <end position="35"/>
    </location>
</feature>
<feature type="transmembrane region" description="Helical" evidence="4">
    <location>
        <begin position="199"/>
        <end position="221"/>
    </location>
</feature>
<name>A0A7M7J8I8_VARDE</name>
<protein>
    <recommendedName>
        <fullName evidence="7">Sodium-dependent glucose transporter 1</fullName>
    </recommendedName>
</protein>
<evidence type="ECO:0000313" key="6">
    <source>
        <dbReference type="Proteomes" id="UP000594260"/>
    </source>
</evidence>
<dbReference type="PANTHER" id="PTHR23121">
    <property type="entry name" value="SODIUM-DEPENDENT GLUCOSE TRANSPORTER 1"/>
    <property type="match status" value="1"/>
</dbReference>
<reference evidence="5" key="1">
    <citation type="submission" date="2021-01" db="UniProtKB">
        <authorList>
            <consortium name="EnsemblMetazoa"/>
        </authorList>
    </citation>
    <scope>IDENTIFICATION</scope>
</reference>
<dbReference type="SUPFAM" id="SSF103473">
    <property type="entry name" value="MFS general substrate transporter"/>
    <property type="match status" value="1"/>
</dbReference>
<dbReference type="GeneID" id="111244959"/>
<organism evidence="5 6">
    <name type="scientific">Varroa destructor</name>
    <name type="common">Honeybee mite</name>
    <dbReference type="NCBI Taxonomy" id="109461"/>
    <lineage>
        <taxon>Eukaryota</taxon>
        <taxon>Metazoa</taxon>
        <taxon>Ecdysozoa</taxon>
        <taxon>Arthropoda</taxon>
        <taxon>Chelicerata</taxon>
        <taxon>Arachnida</taxon>
        <taxon>Acari</taxon>
        <taxon>Parasitiformes</taxon>
        <taxon>Mesostigmata</taxon>
        <taxon>Gamasina</taxon>
        <taxon>Dermanyssoidea</taxon>
        <taxon>Varroidae</taxon>
        <taxon>Varroa</taxon>
    </lineage>
</organism>
<feature type="transmembrane region" description="Helical" evidence="4">
    <location>
        <begin position="319"/>
        <end position="339"/>
    </location>
</feature>
<dbReference type="OrthoDB" id="6365769at2759"/>
<evidence type="ECO:0000256" key="2">
    <source>
        <dbReference type="ARBA" id="ARBA00022989"/>
    </source>
</evidence>
<evidence type="ECO:0008006" key="7">
    <source>
        <dbReference type="Google" id="ProtNLM"/>
    </source>
</evidence>
<keyword evidence="2 4" id="KW-1133">Transmembrane helix</keyword>
<dbReference type="RefSeq" id="XP_022648323.1">
    <property type="nucleotide sequence ID" value="XM_022792588.1"/>
</dbReference>
<feature type="transmembrane region" description="Helical" evidence="4">
    <location>
        <begin position="408"/>
        <end position="431"/>
    </location>
</feature>
<feature type="transmembrane region" description="Helical" evidence="4">
    <location>
        <begin position="381"/>
        <end position="402"/>
    </location>
</feature>
<proteinExistence type="predicted"/>
<feature type="transmembrane region" description="Helical" evidence="4">
    <location>
        <begin position="290"/>
        <end position="312"/>
    </location>
</feature>
<sequence>MGLERKDLTLCERSLRTILLYGGFLCLGMCFSVVGPTLQDLAFKLNTNTSNMATIYTARSGGLIIGCLIGGLLLERFHRVRVLAVSYFCSGVFTGLLPWCASLELLIGVMLLNGINMGMVDTASTVWCLDLWRVKPGPFVHALHFSFSVGTFIAPLIAEPFLIPTQITNTRAANFNETKSRNLKELLMQEYEANYYEEISYGVIGLFMAAIGIVTFAVSLVNSADPKRVPEQHHSNPKLQPWPTRLLVAAIILLVLLHFLIYGGIEIAYGQLIATYAVVLQEGQRLSKSAASFLTSGFWGAFMLGRGASIFLSHFVKNFTLIIVDHVIIVAACFSLMLFAAQSLLVLWLGTIMFGLGMSAIYPATYSWVSGHIHVSNRIGGLFAVGTAAGEMIVPFVVGQFIEVQPRFVMDSAALCSSLMVLFFLVLFLCVNRLKS</sequence>
<keyword evidence="1 4" id="KW-0812">Transmembrane</keyword>
<keyword evidence="6" id="KW-1185">Reference proteome</keyword>
<dbReference type="PANTHER" id="PTHR23121:SF9">
    <property type="entry name" value="SODIUM-DEPENDENT GLUCOSE TRANSPORTER 1"/>
    <property type="match status" value="1"/>
</dbReference>
<dbReference type="Pfam" id="PF07690">
    <property type="entry name" value="MFS_1"/>
    <property type="match status" value="1"/>
</dbReference>